<dbReference type="Pfam" id="PF01121">
    <property type="entry name" value="CoaE"/>
    <property type="match status" value="1"/>
</dbReference>
<evidence type="ECO:0000313" key="11">
    <source>
        <dbReference type="EMBL" id="VTQ64632.1"/>
    </source>
</evidence>
<evidence type="ECO:0000313" key="10">
    <source>
        <dbReference type="EMBL" id="RBT69225.1"/>
    </source>
</evidence>
<dbReference type="HAMAP" id="MF_00376">
    <property type="entry name" value="Dephospho_CoA_kinase"/>
    <property type="match status" value="1"/>
</dbReference>
<dbReference type="Gene3D" id="3.40.50.300">
    <property type="entry name" value="P-loop containing nucleotide triphosphate hydrolases"/>
    <property type="match status" value="1"/>
</dbReference>
<dbReference type="EMBL" id="CABEEP010000001">
    <property type="protein sequence ID" value="VTQ64632.1"/>
    <property type="molecule type" value="Genomic_DNA"/>
</dbReference>
<comment type="catalytic activity">
    <reaction evidence="8">
        <text>3'-dephospho-CoA + ATP = ADP + CoA + H(+)</text>
        <dbReference type="Rhea" id="RHEA:18245"/>
        <dbReference type="ChEBI" id="CHEBI:15378"/>
        <dbReference type="ChEBI" id="CHEBI:30616"/>
        <dbReference type="ChEBI" id="CHEBI:57287"/>
        <dbReference type="ChEBI" id="CHEBI:57328"/>
        <dbReference type="ChEBI" id="CHEBI:456216"/>
        <dbReference type="EC" id="2.7.1.24"/>
    </reaction>
</comment>
<sequence length="211" mass="23938">MSKLPKTKNQQVGYVLGLTGGIATGKSTAAAVFSRHQIPMIDGDIIAREVVQPQTPGLAAIVQEFGEEILQEDGSLDRVALAKIIFDSTEQRQKLDRLLDPFIRQAITEQIKQQKANYPLVVVDIPLLFEGHYEQEMDAVAVVYLPEEIQLQRLMKRNQLTLDEAKKRIQSQMPIEEKKKLADIVFDNSGSKDELTCQIERWLSDFNNRFL</sequence>
<evidence type="ECO:0000256" key="2">
    <source>
        <dbReference type="ARBA" id="ARBA00022490"/>
    </source>
</evidence>
<keyword evidence="7 8" id="KW-0173">Coenzyme A biosynthesis</keyword>
<dbReference type="InterPro" id="IPR001977">
    <property type="entry name" value="Depp_CoAkinase"/>
</dbReference>
<dbReference type="AlphaFoldDB" id="A0A2A4DRK1"/>
<evidence type="ECO:0000256" key="6">
    <source>
        <dbReference type="ARBA" id="ARBA00022840"/>
    </source>
</evidence>
<dbReference type="PANTHER" id="PTHR10695">
    <property type="entry name" value="DEPHOSPHO-COA KINASE-RELATED"/>
    <property type="match status" value="1"/>
</dbReference>
<organism evidence="11 13">
    <name type="scientific">Enterococcus hirae</name>
    <dbReference type="NCBI Taxonomy" id="1354"/>
    <lineage>
        <taxon>Bacteria</taxon>
        <taxon>Bacillati</taxon>
        <taxon>Bacillota</taxon>
        <taxon>Bacilli</taxon>
        <taxon>Lactobacillales</taxon>
        <taxon>Enterococcaceae</taxon>
        <taxon>Enterococcus</taxon>
    </lineage>
</organism>
<dbReference type="Proteomes" id="UP000352698">
    <property type="component" value="Unassembled WGS sequence"/>
</dbReference>
<dbReference type="GO" id="GO:0015937">
    <property type="term" value="P:coenzyme A biosynthetic process"/>
    <property type="evidence" value="ECO:0007669"/>
    <property type="project" value="UniProtKB-UniRule"/>
</dbReference>
<protein>
    <recommendedName>
        <fullName evidence="8 9">Dephospho-CoA kinase</fullName>
        <ecNumber evidence="8 9">2.7.1.24</ecNumber>
    </recommendedName>
    <alternativeName>
        <fullName evidence="8">Dephosphocoenzyme A kinase</fullName>
    </alternativeName>
</protein>
<dbReference type="Proteomes" id="UP000253498">
    <property type="component" value="Unassembled WGS sequence"/>
</dbReference>
<evidence type="ECO:0000313" key="13">
    <source>
        <dbReference type="Proteomes" id="UP000352698"/>
    </source>
</evidence>
<dbReference type="EMBL" id="LESJ01000004">
    <property type="protein sequence ID" value="RBT69225.1"/>
    <property type="molecule type" value="Genomic_DNA"/>
</dbReference>
<comment type="subcellular location">
    <subcellularLocation>
        <location evidence="8">Cytoplasm</location>
    </subcellularLocation>
</comment>
<dbReference type="PANTHER" id="PTHR10695:SF46">
    <property type="entry name" value="BIFUNCTIONAL COENZYME A SYNTHASE-RELATED"/>
    <property type="match status" value="1"/>
</dbReference>
<evidence type="ECO:0000256" key="8">
    <source>
        <dbReference type="HAMAP-Rule" id="MF_00376"/>
    </source>
</evidence>
<evidence type="ECO:0000256" key="1">
    <source>
        <dbReference type="ARBA" id="ARBA00009018"/>
    </source>
</evidence>
<dbReference type="FunFam" id="3.40.50.300:FF:000991">
    <property type="entry name" value="Dephospho-CoA kinase"/>
    <property type="match status" value="1"/>
</dbReference>
<dbReference type="GO" id="GO:0004140">
    <property type="term" value="F:dephospho-CoA kinase activity"/>
    <property type="evidence" value="ECO:0007669"/>
    <property type="project" value="UniProtKB-UniRule"/>
</dbReference>
<name>A0A2A4DRK1_ENTHR</name>
<evidence type="ECO:0000256" key="4">
    <source>
        <dbReference type="ARBA" id="ARBA00022741"/>
    </source>
</evidence>
<evidence type="ECO:0000256" key="5">
    <source>
        <dbReference type="ARBA" id="ARBA00022777"/>
    </source>
</evidence>
<keyword evidence="4 8" id="KW-0547">Nucleotide-binding</keyword>
<proteinExistence type="inferred from homology"/>
<evidence type="ECO:0000313" key="12">
    <source>
        <dbReference type="Proteomes" id="UP000253498"/>
    </source>
</evidence>
<dbReference type="UniPathway" id="UPA00241">
    <property type="reaction ID" value="UER00356"/>
</dbReference>
<comment type="function">
    <text evidence="8">Catalyzes the phosphorylation of the 3'-hydroxyl group of dephosphocoenzyme A to form coenzyme A.</text>
</comment>
<reference evidence="11 13" key="2">
    <citation type="submission" date="2019-05" db="EMBL/GenBank/DDBJ databases">
        <authorList>
            <consortium name="Pathogen Informatics"/>
        </authorList>
    </citation>
    <scope>NUCLEOTIDE SEQUENCE [LARGE SCALE GENOMIC DNA]</scope>
    <source>
        <strain evidence="11 13">NCTC12204</strain>
    </source>
</reference>
<dbReference type="RefSeq" id="WP_010719037.1">
    <property type="nucleotide sequence ID" value="NZ_AP027299.1"/>
</dbReference>
<accession>A0A2A4DRK1</accession>
<keyword evidence="2 8" id="KW-0963">Cytoplasm</keyword>
<reference evidence="10 12" key="1">
    <citation type="submission" date="2015-06" db="EMBL/GenBank/DDBJ databases">
        <title>The Genome Sequence of Enterococcus hirae 88EA1.</title>
        <authorList>
            <consortium name="The Broad Institute Genomics Platform"/>
            <consortium name="The Broad Institute Genome Sequencing Center for Infectious Disease"/>
            <person name="Earl A.M."/>
            <person name="Van Tyne D."/>
            <person name="Lebreton F."/>
            <person name="Saavedra J.T."/>
            <person name="Gilmore M.S."/>
            <person name="Manson McGuire A."/>
            <person name="Clock S."/>
            <person name="Crupain M."/>
            <person name="Rangan U."/>
            <person name="Young S."/>
            <person name="Abouelleil A."/>
            <person name="Cao P."/>
            <person name="Chapman S.B."/>
            <person name="Griggs A."/>
            <person name="Priest M."/>
            <person name="Shea T."/>
            <person name="Wortman J."/>
            <person name="Nusbaum C."/>
            <person name="Birren B."/>
        </authorList>
    </citation>
    <scope>NUCLEOTIDE SEQUENCE [LARGE SCALE GENOMIC DNA]</scope>
    <source>
        <strain evidence="10 12">88EA1</strain>
    </source>
</reference>
<evidence type="ECO:0000256" key="9">
    <source>
        <dbReference type="NCBIfam" id="TIGR00152"/>
    </source>
</evidence>
<dbReference type="CDD" id="cd02022">
    <property type="entry name" value="DPCK"/>
    <property type="match status" value="1"/>
</dbReference>
<evidence type="ECO:0000256" key="7">
    <source>
        <dbReference type="ARBA" id="ARBA00022993"/>
    </source>
</evidence>
<dbReference type="NCBIfam" id="TIGR00152">
    <property type="entry name" value="dephospho-CoA kinase"/>
    <property type="match status" value="1"/>
</dbReference>
<dbReference type="GO" id="GO:0005524">
    <property type="term" value="F:ATP binding"/>
    <property type="evidence" value="ECO:0007669"/>
    <property type="project" value="UniProtKB-UniRule"/>
</dbReference>
<gene>
    <name evidence="8 11" type="primary">coaE</name>
    <name evidence="10" type="ORF">EB03_00895</name>
    <name evidence="11" type="ORF">NCTC12204_01550</name>
</gene>
<dbReference type="PROSITE" id="PS51219">
    <property type="entry name" value="DPCK"/>
    <property type="match status" value="1"/>
</dbReference>
<dbReference type="InterPro" id="IPR027417">
    <property type="entry name" value="P-loop_NTPase"/>
</dbReference>
<keyword evidence="6 8" id="KW-0067">ATP-binding</keyword>
<evidence type="ECO:0000256" key="3">
    <source>
        <dbReference type="ARBA" id="ARBA00022679"/>
    </source>
</evidence>
<comment type="pathway">
    <text evidence="8">Cofactor biosynthesis; coenzyme A biosynthesis; CoA from (R)-pantothenate: step 5/5.</text>
</comment>
<keyword evidence="3 8" id="KW-0808">Transferase</keyword>
<dbReference type="SUPFAM" id="SSF52540">
    <property type="entry name" value="P-loop containing nucleoside triphosphate hydrolases"/>
    <property type="match status" value="1"/>
</dbReference>
<keyword evidence="5 8" id="KW-0418">Kinase</keyword>
<comment type="caution">
    <text evidence="11">The sequence shown here is derived from an EMBL/GenBank/DDBJ whole genome shotgun (WGS) entry which is preliminary data.</text>
</comment>
<dbReference type="GO" id="GO:0005737">
    <property type="term" value="C:cytoplasm"/>
    <property type="evidence" value="ECO:0007669"/>
    <property type="project" value="UniProtKB-SubCell"/>
</dbReference>
<dbReference type="EC" id="2.7.1.24" evidence="8 9"/>
<comment type="similarity">
    <text evidence="1 8">Belongs to the CoaE family.</text>
</comment>
<feature type="binding site" evidence="8">
    <location>
        <begin position="23"/>
        <end position="28"/>
    </location>
    <ligand>
        <name>ATP</name>
        <dbReference type="ChEBI" id="CHEBI:30616"/>
    </ligand>
</feature>